<keyword evidence="1" id="KW-0547">Nucleotide-binding</keyword>
<dbReference type="InterPro" id="IPR027417">
    <property type="entry name" value="P-loop_NTPase"/>
</dbReference>
<feature type="domain" description="AAA" evidence="3">
    <location>
        <begin position="31"/>
        <end position="189"/>
    </location>
</feature>
<dbReference type="InterPro" id="IPR025669">
    <property type="entry name" value="AAA_dom"/>
</dbReference>
<evidence type="ECO:0000256" key="1">
    <source>
        <dbReference type="ARBA" id="ARBA00022741"/>
    </source>
</evidence>
<comment type="caution">
    <text evidence="4">The sequence shown here is derived from an EMBL/GenBank/DDBJ whole genome shotgun (WGS) entry which is preliminary data.</text>
</comment>
<dbReference type="PIRSF" id="PIRSF003092">
    <property type="entry name" value="MinD"/>
    <property type="match status" value="1"/>
</dbReference>
<dbReference type="CDD" id="cd02038">
    <property type="entry name" value="FlhG-like"/>
    <property type="match status" value="1"/>
</dbReference>
<dbReference type="Pfam" id="PF13614">
    <property type="entry name" value="AAA_31"/>
    <property type="match status" value="1"/>
</dbReference>
<dbReference type="InterPro" id="IPR033875">
    <property type="entry name" value="FlhG"/>
</dbReference>
<reference evidence="4 5" key="1">
    <citation type="submission" date="2014-03" db="EMBL/GenBank/DDBJ databases">
        <title>Selection and divergence in the genomes of co-occurring obligate luminous symbionts with specific hosts.</title>
        <authorList>
            <person name="Hendry T.A."/>
            <person name="de Wet J.R."/>
            <person name="Dunlap P.V."/>
        </authorList>
    </citation>
    <scope>NUCLEOTIDE SEQUENCE [LARGE SCALE GENOMIC DNA]</scope>
    <source>
        <strain evidence="4 5">Ppalp.1</strain>
    </source>
</reference>
<dbReference type="GO" id="GO:0009898">
    <property type="term" value="C:cytoplasmic side of plasma membrane"/>
    <property type="evidence" value="ECO:0007669"/>
    <property type="project" value="TreeGrafter"/>
</dbReference>
<dbReference type="PANTHER" id="PTHR43384:SF4">
    <property type="entry name" value="CELLULOSE BIOSYNTHESIS PROTEIN BCSQ-RELATED"/>
    <property type="match status" value="1"/>
</dbReference>
<keyword evidence="4" id="KW-0966">Cell projection</keyword>
<keyword evidence="5" id="KW-1185">Reference proteome</keyword>
<evidence type="ECO:0000259" key="3">
    <source>
        <dbReference type="Pfam" id="PF13614"/>
    </source>
</evidence>
<protein>
    <submittedName>
        <fullName evidence="4">Flagellar biosynthesis protein</fullName>
    </submittedName>
</protein>
<dbReference type="SUPFAM" id="SSF52540">
    <property type="entry name" value="P-loop containing nucleoside triphosphate hydrolases"/>
    <property type="match status" value="1"/>
</dbReference>
<proteinExistence type="predicted"/>
<organism evidence="4 5">
    <name type="scientific">Candidatus Photodesmus blepharonis</name>
    <dbReference type="NCBI Taxonomy" id="1179155"/>
    <lineage>
        <taxon>Bacteria</taxon>
        <taxon>Pseudomonadati</taxon>
        <taxon>Pseudomonadota</taxon>
        <taxon>Gammaproteobacteria</taxon>
        <taxon>Vibrionales</taxon>
        <taxon>Vibrionaceae</taxon>
        <taxon>Candidatus Photodesmus</taxon>
    </lineage>
</organism>
<gene>
    <name evidence="4" type="primary">flhG</name>
    <name evidence="4" type="ORF">CF67_04143</name>
</gene>
<keyword evidence="4" id="KW-0282">Flagellum</keyword>
<dbReference type="AlphaFoldDB" id="A0A084CMW4"/>
<dbReference type="GO" id="GO:0051782">
    <property type="term" value="P:negative regulation of cell division"/>
    <property type="evidence" value="ECO:0007669"/>
    <property type="project" value="TreeGrafter"/>
</dbReference>
<dbReference type="InterPro" id="IPR025501">
    <property type="entry name" value="MinD_FleN"/>
</dbReference>
<dbReference type="InterPro" id="IPR050625">
    <property type="entry name" value="ParA/MinD_ATPase"/>
</dbReference>
<accession>A0A084CMW4</accession>
<dbReference type="eggNOG" id="COG0455">
    <property type="taxonomic scope" value="Bacteria"/>
</dbReference>
<sequence>MMGFKRRKIMIDNMIHDQASGLRRLAQPSLTKVISVTGGKGGVGKSNVALGLAICIARQDRKVMVLDADLGLANIDVMLGIRPKRNLGHVLTGKCALKDAIVEGPYGIRIIPATSGTRSMTELSYAQHAGLIRAFSSLEEDMDVMLIDTAAGISDMVISFSRAAQDVIVVVCDEPTSITDAYALIKLLSKDHHVQRFKVVANMVRSYREGRELFAKLTFVAERFLNVTLELVACIPLDDKVRQSVKKQKIVVDAFPRSPAALAISSLANKILTWPAPKTPSGHLEFFLERLLNNQAGMGESFGE</sequence>
<dbReference type="FunFam" id="3.40.50.300:FF:000158">
    <property type="entry name" value="Site-determining protein"/>
    <property type="match status" value="1"/>
</dbReference>
<keyword evidence="4" id="KW-0969">Cilium</keyword>
<name>A0A084CMW4_9GAMM</name>
<dbReference type="PANTHER" id="PTHR43384">
    <property type="entry name" value="SEPTUM SITE-DETERMINING PROTEIN MIND HOMOLOG, CHLOROPLASTIC-RELATED"/>
    <property type="match status" value="1"/>
</dbReference>
<dbReference type="GO" id="GO:0005524">
    <property type="term" value="F:ATP binding"/>
    <property type="evidence" value="ECO:0007669"/>
    <property type="project" value="UniProtKB-KW"/>
</dbReference>
<dbReference type="EMBL" id="JGVK01000027">
    <property type="protein sequence ID" value="KEY91143.1"/>
    <property type="molecule type" value="Genomic_DNA"/>
</dbReference>
<dbReference type="STRING" id="1179155.CF67_04143"/>
<evidence type="ECO:0000313" key="4">
    <source>
        <dbReference type="EMBL" id="KEY91143.1"/>
    </source>
</evidence>
<dbReference type="GO" id="GO:0005829">
    <property type="term" value="C:cytosol"/>
    <property type="evidence" value="ECO:0007669"/>
    <property type="project" value="TreeGrafter"/>
</dbReference>
<keyword evidence="2" id="KW-0067">ATP-binding</keyword>
<dbReference type="GO" id="GO:0016887">
    <property type="term" value="F:ATP hydrolysis activity"/>
    <property type="evidence" value="ECO:0007669"/>
    <property type="project" value="TreeGrafter"/>
</dbReference>
<evidence type="ECO:0000256" key="2">
    <source>
        <dbReference type="ARBA" id="ARBA00022840"/>
    </source>
</evidence>
<dbReference type="Gene3D" id="3.40.50.300">
    <property type="entry name" value="P-loop containing nucleotide triphosphate hydrolases"/>
    <property type="match status" value="1"/>
</dbReference>
<dbReference type="Proteomes" id="UP000053784">
    <property type="component" value="Unassembled WGS sequence"/>
</dbReference>
<evidence type="ECO:0000313" key="5">
    <source>
        <dbReference type="Proteomes" id="UP000053784"/>
    </source>
</evidence>